<reference evidence="2 3" key="1">
    <citation type="submission" date="2024-02" db="EMBL/GenBank/DDBJ databases">
        <title>Bacterial strain from lacustrine sediment.</title>
        <authorList>
            <person name="Petit C."/>
            <person name="Fadhlaoui K."/>
        </authorList>
    </citation>
    <scope>NUCLEOTIDE SEQUENCE [LARGE SCALE GENOMIC DNA]</scope>
    <source>
        <strain evidence="2 3">IPX-CK</strain>
    </source>
</reference>
<sequence>MDRQYSMEDFIRIVETLRSEEGCPWDRVQTHASLKPCMMEEAAELVASIRIYDKTGDVENMREELGDILLQVVMHSQIAKEENLFALEDVIDEISRKMIRRHPHVFGESGTKDEESIRSSWDEIKKKEKEGRTWIESPLREIPMELPALTRASKVLKKVDKLYGAGNTYASSVNALEEAVKKMAQCRPEEEGGEAEKIIGDMLINICDIARQFNTSGE</sequence>
<dbReference type="CDD" id="cd11528">
    <property type="entry name" value="NTP-PPase_MazG_Nterm"/>
    <property type="match status" value="1"/>
</dbReference>
<dbReference type="PANTHER" id="PTHR30522">
    <property type="entry name" value="NUCLEOSIDE TRIPHOSPHATE PYROPHOSPHOHYDROLASE"/>
    <property type="match status" value="1"/>
</dbReference>
<dbReference type="Gene3D" id="1.10.287.1080">
    <property type="entry name" value="MazG-like"/>
    <property type="match status" value="2"/>
</dbReference>
<gene>
    <name evidence="2" type="ORF">V6984_21055</name>
</gene>
<name>A0ABZ3EWA4_9FIRM</name>
<dbReference type="EMBL" id="CP146256">
    <property type="protein sequence ID" value="XAH73957.1"/>
    <property type="molecule type" value="Genomic_DNA"/>
</dbReference>
<dbReference type="InterPro" id="IPR048015">
    <property type="entry name" value="NTP-PPase_MazG-like_N"/>
</dbReference>
<evidence type="ECO:0000313" key="2">
    <source>
        <dbReference type="EMBL" id="XAH73957.1"/>
    </source>
</evidence>
<dbReference type="RefSeq" id="WP_342757555.1">
    <property type="nucleotide sequence ID" value="NZ_CP146256.1"/>
</dbReference>
<protein>
    <submittedName>
        <fullName evidence="2">MazG family protein</fullName>
    </submittedName>
</protein>
<dbReference type="Proteomes" id="UP001451571">
    <property type="component" value="Chromosome"/>
</dbReference>
<evidence type="ECO:0000313" key="3">
    <source>
        <dbReference type="Proteomes" id="UP001451571"/>
    </source>
</evidence>
<accession>A0ABZ3EWA4</accession>
<dbReference type="NCBIfam" id="TIGR00444">
    <property type="entry name" value="mazG"/>
    <property type="match status" value="1"/>
</dbReference>
<dbReference type="Pfam" id="PF03819">
    <property type="entry name" value="MazG"/>
    <property type="match status" value="1"/>
</dbReference>
<keyword evidence="3" id="KW-1185">Reference proteome</keyword>
<dbReference type="InterPro" id="IPR004518">
    <property type="entry name" value="MazG-like_dom"/>
</dbReference>
<organism evidence="2 3">
    <name type="scientific">Kineothrix sedimenti</name>
    <dbReference type="NCBI Taxonomy" id="3123317"/>
    <lineage>
        <taxon>Bacteria</taxon>
        <taxon>Bacillati</taxon>
        <taxon>Bacillota</taxon>
        <taxon>Clostridia</taxon>
        <taxon>Lachnospirales</taxon>
        <taxon>Lachnospiraceae</taxon>
        <taxon>Kineothrix</taxon>
    </lineage>
</organism>
<proteinExistence type="predicted"/>
<feature type="domain" description="NTP pyrophosphohydrolase MazG-like" evidence="1">
    <location>
        <begin position="29"/>
        <end position="106"/>
    </location>
</feature>
<dbReference type="SUPFAM" id="SSF101386">
    <property type="entry name" value="all-alpha NTP pyrophosphatases"/>
    <property type="match status" value="1"/>
</dbReference>
<evidence type="ECO:0000259" key="1">
    <source>
        <dbReference type="Pfam" id="PF03819"/>
    </source>
</evidence>
<dbReference type="PANTHER" id="PTHR30522:SF0">
    <property type="entry name" value="NUCLEOSIDE TRIPHOSPHATE PYROPHOSPHOHYDROLASE"/>
    <property type="match status" value="1"/>
</dbReference>
<dbReference type="InterPro" id="IPR011551">
    <property type="entry name" value="NTP_PyrPHydrolase_MazG"/>
</dbReference>